<dbReference type="PATRIC" id="fig|1003195.11.peg.382"/>
<sequence length="190" mass="21114">MRAVVNVHARPLPVPAARVGALLDTLGGPDDRLWAHRWWPPVWFDRPLSTGARGGHGPVRYTVSHYVPGRWVRLGFTGPRGFSGFCEFTVEPDGPGRTVLRNTLVLRPHGVSWTAWPLFFRPMHDAALEDALDRVESALTGRVARAPRWSGYVRLLRALCRPFAGRWNVRGFAVPPDGVHAMAAGEGRTR</sequence>
<keyword evidence="2" id="KW-1185">Reference proteome</keyword>
<keyword evidence="1" id="KW-0614">Plasmid</keyword>
<evidence type="ECO:0008006" key="3">
    <source>
        <dbReference type="Google" id="ProtNLM"/>
    </source>
</evidence>
<dbReference type="SUPFAM" id="SSF55961">
    <property type="entry name" value="Bet v1-like"/>
    <property type="match status" value="1"/>
</dbReference>
<accession>G8XFS8</accession>
<organism evidence="1 2">
    <name type="scientific">Streptantibioticus cattleyicolor (strain ATCC 35852 / DSM 46488 / JCM 4925 / NBRC 14057 / NRRL 8057)</name>
    <name type="common">Streptomyces cattleya</name>
    <dbReference type="NCBI Taxonomy" id="1003195"/>
    <lineage>
        <taxon>Bacteria</taxon>
        <taxon>Bacillati</taxon>
        <taxon>Actinomycetota</taxon>
        <taxon>Actinomycetes</taxon>
        <taxon>Kitasatosporales</taxon>
        <taxon>Streptomycetaceae</taxon>
        <taxon>Streptantibioticus</taxon>
    </lineage>
</organism>
<dbReference type="EMBL" id="CP003229">
    <property type="protein sequence ID" value="AEW99539.1"/>
    <property type="molecule type" value="Genomic_DNA"/>
</dbReference>
<name>F8JLN4_STREN</name>
<protein>
    <recommendedName>
        <fullName evidence="3">SRPBCC family protein</fullName>
    </recommendedName>
</protein>
<dbReference type="RefSeq" id="WP_014150853.1">
    <property type="nucleotide sequence ID" value="NC_016113.1"/>
</dbReference>
<dbReference type="OrthoDB" id="7067492at2"/>
<reference evidence="2" key="1">
    <citation type="submission" date="2011-12" db="EMBL/GenBank/DDBJ databases">
        <title>Complete genome sequence of Streptomyces cattleya strain DSM 46488.</title>
        <authorList>
            <person name="Ou H.-Y."/>
            <person name="Li P."/>
            <person name="Zhao C."/>
            <person name="O'Hagan D."/>
            <person name="Deng Z."/>
        </authorList>
    </citation>
    <scope>NUCLEOTIDE SEQUENCE [LARGE SCALE GENOMIC DNA]</scope>
    <source>
        <strain evidence="2">ATCC 35852 / DSM 46488 / JCM 4925 / NBRC 14057 / NRRL 8057</strain>
        <plasmid evidence="2">Plasmid pSCATT</plasmid>
    </source>
</reference>
<dbReference type="KEGG" id="scy:SCATT_p13460"/>
<evidence type="ECO:0000313" key="1">
    <source>
        <dbReference type="EMBL" id="AEW99539.1"/>
    </source>
</evidence>
<evidence type="ECO:0000313" key="2">
    <source>
        <dbReference type="Proteomes" id="UP000007842"/>
    </source>
</evidence>
<accession>F8JLN4</accession>
<gene>
    <name evidence="1" type="ordered locus">SCATT_p13460</name>
</gene>
<dbReference type="AlphaFoldDB" id="F8JLN4"/>
<dbReference type="Proteomes" id="UP000007842">
    <property type="component" value="Plasmid pSCATT"/>
</dbReference>
<dbReference type="HOGENOM" id="CLU_1607359_0_0_11"/>
<geneLocation type="plasmid" evidence="1 2">
    <name>pSCATT</name>
</geneLocation>
<dbReference type="KEGG" id="sct:SCAT_p0398"/>
<proteinExistence type="predicted"/>